<dbReference type="EMBL" id="LT558137">
    <property type="protein sequence ID" value="SAM86252.1"/>
    <property type="molecule type" value="Genomic_DNA"/>
</dbReference>
<name>A0A1K0GDW4_9BASI</name>
<feature type="compositionally biased region" description="Low complexity" evidence="1">
    <location>
        <begin position="1298"/>
        <end position="1308"/>
    </location>
</feature>
<evidence type="ECO:0000313" key="5">
    <source>
        <dbReference type="Proteomes" id="UP000658997"/>
    </source>
</evidence>
<feature type="compositionally biased region" description="Pro residues" evidence="1">
    <location>
        <begin position="500"/>
        <end position="509"/>
    </location>
</feature>
<reference evidence="4" key="2">
    <citation type="submission" date="2016-04" db="EMBL/GenBank/DDBJ databases">
        <authorList>
            <person name="Guldener U."/>
            <person name="Guldener U."/>
        </authorList>
    </citation>
    <scope>NUCLEOTIDE SEQUENCE [LARGE SCALE GENOMIC DNA]</scope>
    <source>
        <strain evidence="4">UB2112</strain>
    </source>
</reference>
<accession>A0A1K0GDW4</accession>
<feature type="compositionally biased region" description="Low complexity" evidence="1">
    <location>
        <begin position="286"/>
        <end position="309"/>
    </location>
</feature>
<reference evidence="2" key="1">
    <citation type="submission" date="2016-04" db="EMBL/GenBank/DDBJ databases">
        <authorList>
            <person name="Evans L.H."/>
            <person name="Alamgir A."/>
            <person name="Owens N."/>
            <person name="Weber N.D."/>
            <person name="Virtaneva K."/>
            <person name="Barbian K."/>
            <person name="Babar A."/>
            <person name="Rosenke K."/>
        </authorList>
    </citation>
    <scope>NUCLEOTIDE SEQUENCE</scope>
    <source>
        <strain evidence="2">UB2112</strain>
    </source>
</reference>
<dbReference type="OrthoDB" id="3269398at2759"/>
<proteinExistence type="predicted"/>
<feature type="region of interest" description="Disordered" evidence="1">
    <location>
        <begin position="1072"/>
        <end position="1144"/>
    </location>
</feature>
<organism evidence="2 4">
    <name type="scientific">Ustilago bromivora</name>
    <dbReference type="NCBI Taxonomy" id="307758"/>
    <lineage>
        <taxon>Eukaryota</taxon>
        <taxon>Fungi</taxon>
        <taxon>Dikarya</taxon>
        <taxon>Basidiomycota</taxon>
        <taxon>Ustilaginomycotina</taxon>
        <taxon>Ustilaginomycetes</taxon>
        <taxon>Ustilaginales</taxon>
        <taxon>Ustilaginaceae</taxon>
        <taxon>Ustilago</taxon>
    </lineage>
</organism>
<feature type="region of interest" description="Disordered" evidence="1">
    <location>
        <begin position="496"/>
        <end position="529"/>
    </location>
</feature>
<feature type="compositionally biased region" description="Polar residues" evidence="1">
    <location>
        <begin position="553"/>
        <end position="567"/>
    </location>
</feature>
<feature type="compositionally biased region" description="Polar residues" evidence="1">
    <location>
        <begin position="586"/>
        <end position="595"/>
    </location>
</feature>
<protein>
    <submittedName>
        <fullName evidence="2">Uncharacterized protein</fullName>
    </submittedName>
</protein>
<dbReference type="EMBL" id="ULHB01000063">
    <property type="protein sequence ID" value="SYW80128.1"/>
    <property type="molecule type" value="Genomic_DNA"/>
</dbReference>
<evidence type="ECO:0000313" key="4">
    <source>
        <dbReference type="Proteomes" id="UP000179920"/>
    </source>
</evidence>
<feature type="compositionally biased region" description="Low complexity" evidence="1">
    <location>
        <begin position="640"/>
        <end position="649"/>
    </location>
</feature>
<feature type="region of interest" description="Disordered" evidence="1">
    <location>
        <begin position="1267"/>
        <end position="1332"/>
    </location>
</feature>
<feature type="compositionally biased region" description="Basic residues" evidence="1">
    <location>
        <begin position="1318"/>
        <end position="1332"/>
    </location>
</feature>
<feature type="region of interest" description="Disordered" evidence="1">
    <location>
        <begin position="187"/>
        <end position="222"/>
    </location>
</feature>
<feature type="compositionally biased region" description="Polar residues" evidence="1">
    <location>
        <begin position="1072"/>
        <end position="1083"/>
    </location>
</feature>
<feature type="compositionally biased region" description="Polar residues" evidence="1">
    <location>
        <begin position="310"/>
        <end position="319"/>
    </location>
</feature>
<feature type="compositionally biased region" description="Low complexity" evidence="1">
    <location>
        <begin position="1094"/>
        <end position="1105"/>
    </location>
</feature>
<gene>
    <name evidence="3" type="ORF">UBRO2_03396</name>
    <name evidence="2" type="ORF">UBRO_08689</name>
</gene>
<feature type="region of interest" description="Disordered" evidence="1">
    <location>
        <begin position="266"/>
        <end position="319"/>
    </location>
</feature>
<feature type="compositionally biased region" description="Low complexity" evidence="1">
    <location>
        <begin position="190"/>
        <end position="203"/>
    </location>
</feature>
<feature type="compositionally biased region" description="Polar residues" evidence="1">
    <location>
        <begin position="605"/>
        <end position="633"/>
    </location>
</feature>
<feature type="compositionally biased region" description="Polar residues" evidence="1">
    <location>
        <begin position="1123"/>
        <end position="1142"/>
    </location>
</feature>
<feature type="region of interest" description="Disordered" evidence="1">
    <location>
        <begin position="1181"/>
        <end position="1211"/>
    </location>
</feature>
<sequence>MSRSSDLESHAIDTGMSRAVSRAGSISTLWSSAEVPLCLDPRVQLSSDGFQHCPARSRSIADSISPNSPCSSQISMHFGRLSIDISDEYFRRPDSVRFTPPPTSASASSSTISSARLPSSNIGTIDEYKPMQSSSISKIKYQPPSHNVQQRLLSSRFSEDTIDEPHLPHSGSQRTFAAQFSIAPSQSPAGLSDLSGTDSSRSSSIHHTDPSPALGRTLASAQAPAELHRRAYRFFDKEYTVQPRLQDDSLSGSSFVDRRQVAYSQRFDPSSGLEANDSQLSHERSTPSSSRSQGSTHASSSDSASASSAEGTMSRSSAITGGPVAVLDNSHRADSYLAPAFVAVDVSLSKMSVCTASTEKCDTLSIPSLPSIPSFNSTLTATLTATRADHTRDIRRRPSTADVYSQASHVSPHTFSNLPLPPLLPAPSPTEPVRYEVQPYSMAPAQSPASKSTRSTTHNADMANKSTTSRLLRARFASTPKLRLDTSSLFFSEQAMRAQPPVPPLPGPLSNPATDRRPSTAQMDGCAPFFGRRFRSRTLGKSDRLAPANMQATVAATRSIPSPTSAPRSGMPSGLSASAVSHRRPSQVSATSSELHSPMWLMQPTPGSSICSASSPATTNDSLPVTPRTTTTFLRPKSRGNNSAAKSGGASWASYLHSGLTLHLEQDNGRVSQLNMTYLAYDPFGRPEQLVQGSEAARALMPKGPKSRGDKDQEAEQCGTIEFGPSEDMRPESCFFDLPHKADRSILLKHLTSGDDTKADLLTRQAALSLKTAGSHQVSGYERKGRLAWKFAYRVEQDSVYPERRRLVSLRFSCSATLLNPERARKSRLLNLVKKQMGPTLASKAVAGSSNDSPRSASFPYEDVAFATTTASPASSCFSSKQLAPEAQPPPVSPIRRNNGTGAATGGFGNYNSPLRQASRTVASGNSIASADSSFCSQPVTPGRDSSMVDPTLSRMHLQASPASTHFASSSTAQRQLQSVGAASAAVAPALQLDLGNVDINAGQSSRKLQQKASMASLGAASSISSDSVQLAQPVMINGRKLIPISLPAGLARRRQIDPTLLQANVIPSSSLQQRLVSPTSQPDLRAAAARQRSTSMHSSASSSEHSQRKANRHEVNGLKCLLSNQSRTANVTSSSSRSPTAPETIKLEYLARSASEQAQQQTEHQQQLRHHKSFAGALLTPSAFADGTRQARRQRSKATENGGQQRPFTADAWGESQFPTREQIATVRAFGQKHTVEMERQASYGSSAGSHEINNRHIIPREILAGSFNSHSSSERRDRGEMSGYKPLPAPPRPQTRPRTAQTITAADKATSQQSHGKYHIPAHTVHAVRS</sequence>
<feature type="region of interest" description="Disordered" evidence="1">
    <location>
        <begin position="877"/>
        <end position="915"/>
    </location>
</feature>
<feature type="compositionally biased region" description="Low complexity" evidence="1">
    <location>
        <begin position="104"/>
        <end position="120"/>
    </location>
</feature>
<evidence type="ECO:0000313" key="2">
    <source>
        <dbReference type="EMBL" id="SAM86252.1"/>
    </source>
</evidence>
<feature type="region of interest" description="Disordered" evidence="1">
    <location>
        <begin position="553"/>
        <end position="649"/>
    </location>
</feature>
<feature type="compositionally biased region" description="Polar residues" evidence="1">
    <location>
        <begin position="447"/>
        <end position="466"/>
    </location>
</feature>
<evidence type="ECO:0000313" key="3">
    <source>
        <dbReference type="EMBL" id="SYW80128.1"/>
    </source>
</evidence>
<keyword evidence="5" id="KW-1185">Reference proteome</keyword>
<dbReference type="Proteomes" id="UP000179920">
    <property type="component" value="Chromosome XXI"/>
</dbReference>
<evidence type="ECO:0000256" key="1">
    <source>
        <dbReference type="SAM" id="MobiDB-lite"/>
    </source>
</evidence>
<feature type="region of interest" description="Disordered" evidence="1">
    <location>
        <begin position="93"/>
        <end position="127"/>
    </location>
</feature>
<reference evidence="3" key="3">
    <citation type="submission" date="2018-08" db="EMBL/GenBank/DDBJ databases">
        <authorList>
            <person name="Guldener U."/>
        </authorList>
    </citation>
    <scope>NUCLEOTIDE SEQUENCE</scope>
    <source>
        <strain evidence="3">UB2</strain>
    </source>
</reference>
<dbReference type="Proteomes" id="UP000658997">
    <property type="component" value="Unassembled WGS sequence"/>
</dbReference>
<feature type="region of interest" description="Disordered" evidence="1">
    <location>
        <begin position="442"/>
        <end position="466"/>
    </location>
</feature>